<dbReference type="InterPro" id="IPR001611">
    <property type="entry name" value="Leu-rich_rpt"/>
</dbReference>
<protein>
    <recommendedName>
        <fullName evidence="5">Leucine rich repeat-containing protein</fullName>
    </recommendedName>
</protein>
<name>A0A9P8LYU9_9EUKA</name>
<keyword evidence="4" id="KW-1185">Reference proteome</keyword>
<dbReference type="SUPFAM" id="SSF52058">
    <property type="entry name" value="L domain-like"/>
    <property type="match status" value="2"/>
</dbReference>
<dbReference type="AlphaFoldDB" id="A0A9P8LYU9"/>
<dbReference type="InterPro" id="IPR050836">
    <property type="entry name" value="SDS22/Internalin_LRR"/>
</dbReference>
<proteinExistence type="predicted"/>
<reference evidence="3 4" key="1">
    <citation type="journal article" date="2014" name="PLoS Genet.">
        <title>The Genome of Spironucleus salmonicida Highlights a Fish Pathogen Adapted to Fluctuating Environments.</title>
        <authorList>
            <person name="Xu F."/>
            <person name="Jerlstrom-Hultqvist J."/>
            <person name="Einarsson E."/>
            <person name="Astvaldsson A."/>
            <person name="Svard S.G."/>
            <person name="Andersson J.O."/>
        </authorList>
    </citation>
    <scope>NUCLEOTIDE SEQUENCE [LARGE SCALE GENOMIC DNA]</scope>
    <source>
        <strain evidence="3 4">ATCC 50377</strain>
    </source>
</reference>
<comment type="caution">
    <text evidence="3">The sequence shown here is derived from an EMBL/GenBank/DDBJ whole genome shotgun (WGS) entry which is preliminary data.</text>
</comment>
<dbReference type="PANTHER" id="PTHR46652:SF3">
    <property type="entry name" value="LEUCINE-RICH REPEAT-CONTAINING PROTEIN 9"/>
    <property type="match status" value="1"/>
</dbReference>
<evidence type="ECO:0000256" key="2">
    <source>
        <dbReference type="ARBA" id="ARBA00022737"/>
    </source>
</evidence>
<evidence type="ECO:0008006" key="5">
    <source>
        <dbReference type="Google" id="ProtNLM"/>
    </source>
</evidence>
<evidence type="ECO:0000313" key="3">
    <source>
        <dbReference type="EMBL" id="KAH0576791.1"/>
    </source>
</evidence>
<sequence>MKQKMHRFNIDQFPYSVLGEQIKQNIKSSKNTQSQQYTHRSYCINSESFIHFFDQIQEPYSINQKTKISDDELLQFRIYHFNKNDSCLYDDDVNTVKLFQQIRSKSINNSSSNNDQLKNDSVFMKELKNFKNDLDDNENYIIDKILKIPKQYIRKNYRQTKCNNEAFSLNNHQPKQNNIIRSNINLLRFNNFMPVQKQPEIEVKISEPQLINYSFNKNSIVFFRLLHKPITLLEPAEVFDNVSNKTFYICKKYFEFNFKQYKPQNWNTIQQFLQPTKQDEQTSLLAFQQLHHLKGNFSKLQTIIFANINFLQNLKNPNSCLFINIQSLKQLVISNCVLQKISILDTPELEKIFIYNLSQNVMVKPIQFDFPLTIFNNLPLLSYLHLIHCDLKDFSIKNNENLKYLSLQSCFRVPRLDTSNLPENIIEIDIKQANLRISPILVHLENLTYLDLSQTKIKQLDFSKLSTNLLYLFASGLQIIELKGLQNLENLINLDLSFNQIMTLQLLPISIQTLNLQNNPLTSLNQLEYLINLKQLNISNTESLETDFWFLSSSLISLIAKNCKITALPDVRNLINLKQLDLSYNTHIEILGICLCENIQKMSLQSCGLKKLPDLSHLQQLQLLNLDDNQGIEVEKCNLPMNLEDLQIQNCNLQNILLSQFQKLKVVNISGNQLQWLYICQNCIITNDIQVITVYRVGEIPKSKKNLIKMFEIQEKCNKYQRISQNIKFLKLQMKK</sequence>
<dbReference type="PANTHER" id="PTHR46652">
    <property type="entry name" value="LEUCINE-RICH REPEAT AND IQ DOMAIN-CONTAINING PROTEIN 1-RELATED"/>
    <property type="match status" value="1"/>
</dbReference>
<gene>
    <name evidence="3" type="ORF">SS50377_20137</name>
</gene>
<accession>A0A9P8LYU9</accession>
<dbReference type="EMBL" id="AUWU02000001">
    <property type="protein sequence ID" value="KAH0576791.1"/>
    <property type="molecule type" value="Genomic_DNA"/>
</dbReference>
<dbReference type="Gene3D" id="3.80.10.10">
    <property type="entry name" value="Ribonuclease Inhibitor"/>
    <property type="match status" value="3"/>
</dbReference>
<dbReference type="PROSITE" id="PS51450">
    <property type="entry name" value="LRR"/>
    <property type="match status" value="1"/>
</dbReference>
<dbReference type="OrthoDB" id="266138at2759"/>
<organism evidence="3 4">
    <name type="scientific">Spironucleus salmonicida</name>
    <dbReference type="NCBI Taxonomy" id="348837"/>
    <lineage>
        <taxon>Eukaryota</taxon>
        <taxon>Metamonada</taxon>
        <taxon>Diplomonadida</taxon>
        <taxon>Hexamitidae</taxon>
        <taxon>Hexamitinae</taxon>
        <taxon>Spironucleus</taxon>
    </lineage>
</organism>
<dbReference type="RefSeq" id="XP_067767564.1">
    <property type="nucleotide sequence ID" value="XM_067904082.1"/>
</dbReference>
<keyword evidence="2" id="KW-0677">Repeat</keyword>
<dbReference type="KEGG" id="ssao:94294160"/>
<dbReference type="Proteomes" id="UP000018208">
    <property type="component" value="Unassembled WGS sequence"/>
</dbReference>
<dbReference type="InterPro" id="IPR032675">
    <property type="entry name" value="LRR_dom_sf"/>
</dbReference>
<keyword evidence="1" id="KW-0433">Leucine-rich repeat</keyword>
<evidence type="ECO:0000313" key="4">
    <source>
        <dbReference type="Proteomes" id="UP000018208"/>
    </source>
</evidence>
<evidence type="ECO:0000256" key="1">
    <source>
        <dbReference type="ARBA" id="ARBA00022614"/>
    </source>
</evidence>
<dbReference type="GeneID" id="94294160"/>